<evidence type="ECO:0008006" key="4">
    <source>
        <dbReference type="Google" id="ProtNLM"/>
    </source>
</evidence>
<feature type="compositionally biased region" description="Low complexity" evidence="1">
    <location>
        <begin position="1"/>
        <end position="12"/>
    </location>
</feature>
<dbReference type="GO" id="GO:0019825">
    <property type="term" value="F:oxygen binding"/>
    <property type="evidence" value="ECO:0007669"/>
    <property type="project" value="InterPro"/>
</dbReference>
<evidence type="ECO:0000256" key="1">
    <source>
        <dbReference type="SAM" id="MobiDB-lite"/>
    </source>
</evidence>
<dbReference type="InterPro" id="IPR044399">
    <property type="entry name" value="Mb-like_M"/>
</dbReference>
<evidence type="ECO:0000313" key="3">
    <source>
        <dbReference type="Proteomes" id="UP000614601"/>
    </source>
</evidence>
<dbReference type="EMBL" id="CAJFDH010000006">
    <property type="protein sequence ID" value="CAD5229887.1"/>
    <property type="molecule type" value="Genomic_DNA"/>
</dbReference>
<dbReference type="SUPFAM" id="SSF46458">
    <property type="entry name" value="Globin-like"/>
    <property type="match status" value="1"/>
</dbReference>
<name>A0A811LNL7_9BILA</name>
<dbReference type="GO" id="GO:0020037">
    <property type="term" value="F:heme binding"/>
    <property type="evidence" value="ECO:0007669"/>
    <property type="project" value="InterPro"/>
</dbReference>
<dbReference type="Proteomes" id="UP000614601">
    <property type="component" value="Unassembled WGS sequence"/>
</dbReference>
<feature type="compositionally biased region" description="Basic and acidic residues" evidence="1">
    <location>
        <begin position="20"/>
        <end position="29"/>
    </location>
</feature>
<evidence type="ECO:0000313" key="2">
    <source>
        <dbReference type="EMBL" id="CAD5229887.1"/>
    </source>
</evidence>
<protein>
    <recommendedName>
        <fullName evidence="4">GLOBIN domain-containing protein</fullName>
    </recommendedName>
</protein>
<sequence length="352" mass="39970">MGNSNSSSPPSSLRKSASTHYKDKDEPKIRRTSRSVRVPPSTRLSVTKAPVKNTLSSQLTNKEETHDDIHKSHSMYELRKRSTGNGNGLSHQNSIRLLSPQHNGSSDGSETDVTACLKSSKFATTSVYPSMCRQKSFRRGDPTHPLSPNHREILRTCFENPHLDLGNRICSRVFERRPDYQKFIANVGKDKWPLITTNLQNYLEEVVIAVDNIETVQRLSRRYGEEHVALKQYGFKPDIWVSLADACTVECVILDMASHAPTDTVAAWSQFVSVMFSSIRDGYYNALRAQRMSTRKSVRRQESVSTQDSDNSTSKYMGSQEYVDANYNIMDLVSPRKESFSNNYKIDRPIFE</sequence>
<dbReference type="Gene3D" id="1.10.490.10">
    <property type="entry name" value="Globins"/>
    <property type="match status" value="1"/>
</dbReference>
<dbReference type="CDD" id="cd01040">
    <property type="entry name" value="Mb-like"/>
    <property type="match status" value="1"/>
</dbReference>
<feature type="compositionally biased region" description="Basic and acidic residues" evidence="1">
    <location>
        <begin position="61"/>
        <end position="74"/>
    </location>
</feature>
<dbReference type="AlphaFoldDB" id="A0A811LNL7"/>
<comment type="caution">
    <text evidence="2">The sequence shown here is derived from an EMBL/GenBank/DDBJ whole genome shotgun (WGS) entry which is preliminary data.</text>
</comment>
<feature type="region of interest" description="Disordered" evidence="1">
    <location>
        <begin position="295"/>
        <end position="316"/>
    </location>
</feature>
<organism evidence="2 3">
    <name type="scientific">Bursaphelenchus okinawaensis</name>
    <dbReference type="NCBI Taxonomy" id="465554"/>
    <lineage>
        <taxon>Eukaryota</taxon>
        <taxon>Metazoa</taxon>
        <taxon>Ecdysozoa</taxon>
        <taxon>Nematoda</taxon>
        <taxon>Chromadorea</taxon>
        <taxon>Rhabditida</taxon>
        <taxon>Tylenchina</taxon>
        <taxon>Tylenchomorpha</taxon>
        <taxon>Aphelenchoidea</taxon>
        <taxon>Aphelenchoididae</taxon>
        <taxon>Bursaphelenchus</taxon>
    </lineage>
</organism>
<feature type="compositionally biased region" description="Polar residues" evidence="1">
    <location>
        <begin position="303"/>
        <end position="316"/>
    </location>
</feature>
<dbReference type="Proteomes" id="UP000783686">
    <property type="component" value="Unassembled WGS sequence"/>
</dbReference>
<dbReference type="InterPro" id="IPR009050">
    <property type="entry name" value="Globin-like_sf"/>
</dbReference>
<keyword evidence="3" id="KW-1185">Reference proteome</keyword>
<reference evidence="2" key="1">
    <citation type="submission" date="2020-09" db="EMBL/GenBank/DDBJ databases">
        <authorList>
            <person name="Kikuchi T."/>
        </authorList>
    </citation>
    <scope>NUCLEOTIDE SEQUENCE</scope>
    <source>
        <strain evidence="2">SH1</strain>
    </source>
</reference>
<feature type="region of interest" description="Disordered" evidence="1">
    <location>
        <begin position="1"/>
        <end position="74"/>
    </location>
</feature>
<dbReference type="OrthoDB" id="5851666at2759"/>
<gene>
    <name evidence="2" type="ORF">BOKJ2_LOCUS13860</name>
</gene>
<proteinExistence type="predicted"/>
<dbReference type="EMBL" id="CAJFCW020000006">
    <property type="protein sequence ID" value="CAG9127302.1"/>
    <property type="molecule type" value="Genomic_DNA"/>
</dbReference>
<accession>A0A811LNL7</accession>
<dbReference type="InterPro" id="IPR012292">
    <property type="entry name" value="Globin/Proto"/>
</dbReference>